<name>A0A9W7CJ11_9STRA</name>
<proteinExistence type="predicted"/>
<evidence type="ECO:0000313" key="2">
    <source>
        <dbReference type="Proteomes" id="UP001165083"/>
    </source>
</evidence>
<keyword evidence="2" id="KW-1185">Reference proteome</keyword>
<sequence length="149" mass="16366">MTKPIFMPGSAVQKARPLFELGDAGAEINRKRVKKPAVNPVLPPEIERKKVPFDSETILEAVDCSRIHGGSSQVELTNLSAELTDFQDLFTESTIASTDAEQKIDRHDRHNTAGAIVDSALPSPSRSSFFLAPIKTPPQLSRVSQRKML</sequence>
<protein>
    <submittedName>
        <fullName evidence="1">Unnamed protein product</fullName>
    </submittedName>
</protein>
<dbReference type="Proteomes" id="UP001165083">
    <property type="component" value="Unassembled WGS sequence"/>
</dbReference>
<reference evidence="1" key="1">
    <citation type="submission" date="2023-04" db="EMBL/GenBank/DDBJ databases">
        <title>Phytophthora lilii NBRC 32176.</title>
        <authorList>
            <person name="Ichikawa N."/>
            <person name="Sato H."/>
            <person name="Tonouchi N."/>
        </authorList>
    </citation>
    <scope>NUCLEOTIDE SEQUENCE</scope>
    <source>
        <strain evidence="1">NBRC 32176</strain>
    </source>
</reference>
<accession>A0A9W7CJ11</accession>
<comment type="caution">
    <text evidence="1">The sequence shown here is derived from an EMBL/GenBank/DDBJ whole genome shotgun (WGS) entry which is preliminary data.</text>
</comment>
<dbReference type="EMBL" id="BSXW01000955">
    <property type="protein sequence ID" value="GMF32089.1"/>
    <property type="molecule type" value="Genomic_DNA"/>
</dbReference>
<gene>
    <name evidence="1" type="ORF">Plil01_001372700</name>
</gene>
<evidence type="ECO:0000313" key="1">
    <source>
        <dbReference type="EMBL" id="GMF32089.1"/>
    </source>
</evidence>
<dbReference type="OrthoDB" id="129449at2759"/>
<organism evidence="1 2">
    <name type="scientific">Phytophthora lilii</name>
    <dbReference type="NCBI Taxonomy" id="2077276"/>
    <lineage>
        <taxon>Eukaryota</taxon>
        <taxon>Sar</taxon>
        <taxon>Stramenopiles</taxon>
        <taxon>Oomycota</taxon>
        <taxon>Peronosporomycetes</taxon>
        <taxon>Peronosporales</taxon>
        <taxon>Peronosporaceae</taxon>
        <taxon>Phytophthora</taxon>
    </lineage>
</organism>
<dbReference type="AlphaFoldDB" id="A0A9W7CJ11"/>